<keyword evidence="3 4" id="KW-0539">Nucleus</keyword>
<dbReference type="SUPFAM" id="SSF46689">
    <property type="entry name" value="Homeodomain-like"/>
    <property type="match status" value="1"/>
</dbReference>
<accession>A0ABR3PVW4</accession>
<feature type="DNA-binding region" description="Homeobox" evidence="4">
    <location>
        <begin position="203"/>
        <end position="262"/>
    </location>
</feature>
<proteinExistence type="predicted"/>
<feature type="region of interest" description="Disordered" evidence="6">
    <location>
        <begin position="517"/>
        <end position="559"/>
    </location>
</feature>
<evidence type="ECO:0000313" key="9">
    <source>
        <dbReference type="Proteomes" id="UP001565368"/>
    </source>
</evidence>
<dbReference type="InterPro" id="IPR009057">
    <property type="entry name" value="Homeodomain-like_sf"/>
</dbReference>
<sequence>MSGAVTYGPDSGANGAVEYAYITTAQGRPQAVQYNPALGQVPQGMVMQQHQQLQPQLVQHVPQMAPLQQQQLQQVQQQQQIAMQSAQQLQQQQIAQQQQALSAAGMPMQAQQLQLAAQQGYQLAPRPPRPMHSYQSAVPVQFYQTIPHQGAVPTAYAHMGTTHVQDYRFGAPQFAVEQGWHGGAEWEEDYDENSGAVLYGTLEVKHRRRTTPEQLRVLEHWFSINPRPDNALREWLASELGITKRNVQVWFQNRRAKIKNQEKAREAAAADAKKEAERNGTTSAAPSQPGTATDGSGSSGDQSSAAGASGSGSGQIPPPILTAQANALPAASHDPTAPVVTPTQPSHIGTPIQTPLVTTQVPSRPSSSGGNHDDTHDNVDIPTADKLNIGRRVSLAGGDISSIEAWARRRATLGQYGSGSVSVGNSPMGLAAAARRNSQPYPTQVLTAPVEAGENGSARSALPSPKVSPNGRMPQGLLVTAMRNNTLRRASMPGGGAQLISSNAFTPPRNASYVHPLPGSTQALPTANGQSGRPGVPGRELSPIRDHDGELDPSLRGSVPATYVTGPSSTYANNMSGFLSVPEPDLGLSYTLNPGLPGVPFSPNSPLPNPTFSFGGAPSSGHSTPGGAGSLTISTDGVSMDKSDSQQQALFMALQRGRLGSIASVNSVNTTVTDGGTENGSELDWPSFLPPGFDPDIRRASAPADLLHNIGLLGISSAGQHSASAGASNPTSGQATFARPSPLGSATFSQTNLEAHNASVPSSTPTMAGGPYIPANDSSPVATGSAIPSEGPSPAGVHTQMHSTLMPPPPLPNRSQPVYAGYTDVSLSQYDFGVDSLPSSVPTLPDPSAYVFGSASSTSTSGSSGDLGFLASEADLGFDLRNDDKDQFAFLAELTNDLGSDGVNVLV</sequence>
<organism evidence="8 9">
    <name type="scientific">Vanrija albida</name>
    <dbReference type="NCBI Taxonomy" id="181172"/>
    <lineage>
        <taxon>Eukaryota</taxon>
        <taxon>Fungi</taxon>
        <taxon>Dikarya</taxon>
        <taxon>Basidiomycota</taxon>
        <taxon>Agaricomycotina</taxon>
        <taxon>Tremellomycetes</taxon>
        <taxon>Trichosporonales</taxon>
        <taxon>Trichosporonaceae</taxon>
        <taxon>Vanrija</taxon>
    </lineage>
</organism>
<evidence type="ECO:0000256" key="5">
    <source>
        <dbReference type="RuleBase" id="RU000682"/>
    </source>
</evidence>
<evidence type="ECO:0000256" key="4">
    <source>
        <dbReference type="PROSITE-ProRule" id="PRU00108"/>
    </source>
</evidence>
<dbReference type="InterPro" id="IPR017970">
    <property type="entry name" value="Homeobox_CS"/>
</dbReference>
<dbReference type="Pfam" id="PF00046">
    <property type="entry name" value="Homeodomain"/>
    <property type="match status" value="1"/>
</dbReference>
<dbReference type="PANTHER" id="PTHR24324:SF9">
    <property type="entry name" value="HOMEOBOX DOMAIN-CONTAINING PROTEIN"/>
    <property type="match status" value="1"/>
</dbReference>
<name>A0ABR3PVW4_9TREE</name>
<feature type="compositionally biased region" description="Polar residues" evidence="6">
    <location>
        <begin position="341"/>
        <end position="370"/>
    </location>
</feature>
<evidence type="ECO:0000259" key="7">
    <source>
        <dbReference type="PROSITE" id="PS50071"/>
    </source>
</evidence>
<evidence type="ECO:0000256" key="6">
    <source>
        <dbReference type="SAM" id="MobiDB-lite"/>
    </source>
</evidence>
<dbReference type="Gene3D" id="1.10.10.60">
    <property type="entry name" value="Homeodomain-like"/>
    <property type="match status" value="1"/>
</dbReference>
<dbReference type="PROSITE" id="PS50071">
    <property type="entry name" value="HOMEOBOX_2"/>
    <property type="match status" value="1"/>
</dbReference>
<dbReference type="PANTHER" id="PTHR24324">
    <property type="entry name" value="HOMEOBOX PROTEIN HHEX"/>
    <property type="match status" value="1"/>
</dbReference>
<comment type="caution">
    <text evidence="8">The sequence shown here is derived from an EMBL/GenBank/DDBJ whole genome shotgun (WGS) entry which is preliminary data.</text>
</comment>
<dbReference type="GeneID" id="95989006"/>
<feature type="region of interest" description="Disordered" evidence="6">
    <location>
        <begin position="720"/>
        <end position="809"/>
    </location>
</feature>
<feature type="compositionally biased region" description="Polar residues" evidence="6">
    <location>
        <begin position="519"/>
        <end position="531"/>
    </location>
</feature>
<dbReference type="CDD" id="cd00086">
    <property type="entry name" value="homeodomain"/>
    <property type="match status" value="1"/>
</dbReference>
<dbReference type="SMART" id="SM00389">
    <property type="entry name" value="HOX"/>
    <property type="match status" value="1"/>
</dbReference>
<dbReference type="EMBL" id="JBBXJM010000006">
    <property type="protein sequence ID" value="KAL1406267.1"/>
    <property type="molecule type" value="Genomic_DNA"/>
</dbReference>
<dbReference type="InterPro" id="IPR001356">
    <property type="entry name" value="HD"/>
</dbReference>
<gene>
    <name evidence="8" type="ORF">Q8F55_007963</name>
</gene>
<dbReference type="InterPro" id="IPR051000">
    <property type="entry name" value="Homeobox_DNA-bind_prot"/>
</dbReference>
<feature type="compositionally biased region" description="Polar residues" evidence="6">
    <location>
        <begin position="744"/>
        <end position="766"/>
    </location>
</feature>
<comment type="subcellular location">
    <subcellularLocation>
        <location evidence="4 5">Nucleus</location>
    </subcellularLocation>
</comment>
<evidence type="ECO:0000256" key="1">
    <source>
        <dbReference type="ARBA" id="ARBA00023125"/>
    </source>
</evidence>
<keyword evidence="2 4" id="KW-0371">Homeobox</keyword>
<feature type="compositionally biased region" description="Basic and acidic residues" evidence="6">
    <location>
        <begin position="259"/>
        <end position="278"/>
    </location>
</feature>
<reference evidence="8 9" key="1">
    <citation type="submission" date="2023-08" db="EMBL/GenBank/DDBJ databases">
        <title>Annotated Genome Sequence of Vanrija albida AlHP1.</title>
        <authorList>
            <person name="Herzog R."/>
        </authorList>
    </citation>
    <scope>NUCLEOTIDE SEQUENCE [LARGE SCALE GENOMIC DNA]</scope>
    <source>
        <strain evidence="8 9">AlHP1</strain>
    </source>
</reference>
<keyword evidence="1 4" id="KW-0238">DNA-binding</keyword>
<feature type="region of interest" description="Disordered" evidence="6">
    <location>
        <begin position="452"/>
        <end position="473"/>
    </location>
</feature>
<keyword evidence="9" id="KW-1185">Reference proteome</keyword>
<dbReference type="Proteomes" id="UP001565368">
    <property type="component" value="Unassembled WGS sequence"/>
</dbReference>
<protein>
    <recommendedName>
        <fullName evidence="7">Homeobox domain-containing protein</fullName>
    </recommendedName>
</protein>
<dbReference type="RefSeq" id="XP_069206211.1">
    <property type="nucleotide sequence ID" value="XM_069356370.1"/>
</dbReference>
<evidence type="ECO:0000256" key="2">
    <source>
        <dbReference type="ARBA" id="ARBA00023155"/>
    </source>
</evidence>
<evidence type="ECO:0000313" key="8">
    <source>
        <dbReference type="EMBL" id="KAL1406267.1"/>
    </source>
</evidence>
<evidence type="ECO:0000256" key="3">
    <source>
        <dbReference type="ARBA" id="ARBA00023242"/>
    </source>
</evidence>
<feature type="compositionally biased region" description="Polar residues" evidence="6">
    <location>
        <begin position="279"/>
        <end position="289"/>
    </location>
</feature>
<feature type="region of interest" description="Disordered" evidence="6">
    <location>
        <begin position="259"/>
        <end position="382"/>
    </location>
</feature>
<feature type="compositionally biased region" description="Low complexity" evidence="6">
    <location>
        <begin position="290"/>
        <end position="308"/>
    </location>
</feature>
<feature type="region of interest" description="Disordered" evidence="6">
    <location>
        <begin position="609"/>
        <end position="641"/>
    </location>
</feature>
<feature type="domain" description="Homeobox" evidence="7">
    <location>
        <begin position="201"/>
        <end position="261"/>
    </location>
</feature>
<dbReference type="PROSITE" id="PS00027">
    <property type="entry name" value="HOMEOBOX_1"/>
    <property type="match status" value="1"/>
</dbReference>